<feature type="transmembrane region" description="Helical" evidence="1">
    <location>
        <begin position="472"/>
        <end position="505"/>
    </location>
</feature>
<name>A0ABW7VWW7_9NOCA</name>
<organism evidence="3 4">
    <name type="scientific">Nocardia testacea</name>
    <dbReference type="NCBI Taxonomy" id="248551"/>
    <lineage>
        <taxon>Bacteria</taxon>
        <taxon>Bacillati</taxon>
        <taxon>Actinomycetota</taxon>
        <taxon>Actinomycetes</taxon>
        <taxon>Mycobacteriales</taxon>
        <taxon>Nocardiaceae</taxon>
        <taxon>Nocardia</taxon>
    </lineage>
</organism>
<dbReference type="PANTHER" id="PTHR43681:SF1">
    <property type="entry name" value="SARCALUMENIN"/>
    <property type="match status" value="1"/>
</dbReference>
<dbReference type="Proteomes" id="UP001611494">
    <property type="component" value="Unassembled WGS sequence"/>
</dbReference>
<keyword evidence="4" id="KW-1185">Reference proteome</keyword>
<reference evidence="3 4" key="1">
    <citation type="submission" date="2024-10" db="EMBL/GenBank/DDBJ databases">
        <title>The Natural Products Discovery Center: Release of the First 8490 Sequenced Strains for Exploring Actinobacteria Biosynthetic Diversity.</title>
        <authorList>
            <person name="Kalkreuter E."/>
            <person name="Kautsar S.A."/>
            <person name="Yang D."/>
            <person name="Bader C.D."/>
            <person name="Teijaro C.N."/>
            <person name="Fluegel L."/>
            <person name="Davis C.M."/>
            <person name="Simpson J.R."/>
            <person name="Lauterbach L."/>
            <person name="Steele A.D."/>
            <person name="Gui C."/>
            <person name="Meng S."/>
            <person name="Li G."/>
            <person name="Viehrig K."/>
            <person name="Ye F."/>
            <person name="Su P."/>
            <person name="Kiefer A.F."/>
            <person name="Nichols A."/>
            <person name="Cepeda A.J."/>
            <person name="Yan W."/>
            <person name="Fan B."/>
            <person name="Jiang Y."/>
            <person name="Adhikari A."/>
            <person name="Zheng C.-J."/>
            <person name="Schuster L."/>
            <person name="Cowan T.M."/>
            <person name="Smanski M.J."/>
            <person name="Chevrette M.G."/>
            <person name="De Carvalho L.P.S."/>
            <person name="Shen B."/>
        </authorList>
    </citation>
    <scope>NUCLEOTIDE SEQUENCE [LARGE SCALE GENOMIC DNA]</scope>
    <source>
        <strain evidence="3 4">NPDC019377</strain>
    </source>
</reference>
<keyword evidence="1" id="KW-0472">Membrane</keyword>
<dbReference type="SUPFAM" id="SSF52540">
    <property type="entry name" value="P-loop containing nucleoside triphosphate hydrolases"/>
    <property type="match status" value="1"/>
</dbReference>
<feature type="domain" description="Dynamin N-terminal" evidence="2">
    <location>
        <begin position="66"/>
        <end position="214"/>
    </location>
</feature>
<protein>
    <submittedName>
        <fullName evidence="3">Dynamin family protein</fullName>
    </submittedName>
</protein>
<proteinExistence type="predicted"/>
<sequence length="609" mass="66732">MTESEEQGLAAVAGPRAATVKNPDVMAPLIQIIDELRDVSRTASRNDLRGRLGMVRARVADTRVRLVVVGPPKSGMSTLVNTMAGAPISATDSAISVPAIVEYGPEPSATLIRREGGGRIRRQPVDPLNPTPALTAKGVIRADFTQPSSLLAEGIVLMDAPGSAVQDRSTWSMIAAADAVLYVSDADTEYSREQIAHLRRIGQVCPTVICVLNKIDRNPHWTHVQERNRELLDAAGLGFAVAPVSATLHQEAQQSGDQQRAIESGLPQLVEHLRDYVVAHADAAAVQSAVRDIRLVGDHLGVTLRTEADALRDPRRRAHVTQQLATARDQADQLRQRTATWQITLADGSTELMADIEHDLRHRLRILVRDAEAEISRTDPATRWARFGTDLETKIADAIAENFETANYRAEELGEQVAARFPADHRRPDLPDIRPPYPAELLENVAPLEPLQSAKAGVTEQFLSALRGSYGGILMVGLATSLLGMSLVNWYSAGAGILLGLHALWEDRRTRRQRRQAEAKVAVARLMDDVIFQVGKESRTRLREVQRVLRDHFTDIATDALRTAEEALRVAEEAGAQYGDRGAERLARLDSEMGKLRDLRQQADSFVAA</sequence>
<evidence type="ECO:0000313" key="4">
    <source>
        <dbReference type="Proteomes" id="UP001611494"/>
    </source>
</evidence>
<dbReference type="RefSeq" id="WP_397062374.1">
    <property type="nucleotide sequence ID" value="NZ_JBIRYL010000002.1"/>
</dbReference>
<dbReference type="Pfam" id="PF00350">
    <property type="entry name" value="Dynamin_N"/>
    <property type="match status" value="1"/>
</dbReference>
<gene>
    <name evidence="3" type="ORF">ACH49Z_14595</name>
</gene>
<comment type="caution">
    <text evidence="3">The sequence shown here is derived from an EMBL/GenBank/DDBJ whole genome shotgun (WGS) entry which is preliminary data.</text>
</comment>
<keyword evidence="1" id="KW-0812">Transmembrane</keyword>
<dbReference type="PANTHER" id="PTHR43681">
    <property type="entry name" value="TRANSMEMBRANE GTPASE FZO"/>
    <property type="match status" value="1"/>
</dbReference>
<dbReference type="InterPro" id="IPR051943">
    <property type="entry name" value="TRAFAC_Dynamin-like_GTPase"/>
</dbReference>
<accession>A0ABW7VWW7</accession>
<dbReference type="Gene3D" id="3.40.50.300">
    <property type="entry name" value="P-loop containing nucleotide triphosphate hydrolases"/>
    <property type="match status" value="1"/>
</dbReference>
<dbReference type="EMBL" id="JBIRYL010000002">
    <property type="protein sequence ID" value="MFI2231071.1"/>
    <property type="molecule type" value="Genomic_DNA"/>
</dbReference>
<evidence type="ECO:0000259" key="2">
    <source>
        <dbReference type="Pfam" id="PF00350"/>
    </source>
</evidence>
<evidence type="ECO:0000256" key="1">
    <source>
        <dbReference type="SAM" id="Phobius"/>
    </source>
</evidence>
<keyword evidence="1" id="KW-1133">Transmembrane helix</keyword>
<dbReference type="InterPro" id="IPR045063">
    <property type="entry name" value="Dynamin_N"/>
</dbReference>
<dbReference type="InterPro" id="IPR027417">
    <property type="entry name" value="P-loop_NTPase"/>
</dbReference>
<evidence type="ECO:0000313" key="3">
    <source>
        <dbReference type="EMBL" id="MFI2231071.1"/>
    </source>
</evidence>